<organism evidence="1 2">
    <name type="scientific">Marvinbryantia formatexigens DSM 14469</name>
    <dbReference type="NCBI Taxonomy" id="478749"/>
    <lineage>
        <taxon>Bacteria</taxon>
        <taxon>Bacillati</taxon>
        <taxon>Bacillota</taxon>
        <taxon>Clostridia</taxon>
        <taxon>Lachnospirales</taxon>
        <taxon>Lachnospiraceae</taxon>
        <taxon>Marvinbryantia</taxon>
    </lineage>
</organism>
<dbReference type="Proteomes" id="UP000005561">
    <property type="component" value="Unassembled WGS sequence"/>
</dbReference>
<dbReference type="EMBL" id="ACCL02000007">
    <property type="protein sequence ID" value="EET61086.1"/>
    <property type="molecule type" value="Genomic_DNA"/>
</dbReference>
<name>C6LDN2_9FIRM</name>
<accession>C6LDN2</accession>
<dbReference type="AlphaFoldDB" id="C6LDN2"/>
<protein>
    <submittedName>
        <fullName evidence="1">Uncharacterized protein</fullName>
    </submittedName>
</protein>
<reference evidence="1" key="1">
    <citation type="submission" date="2009-07" db="EMBL/GenBank/DDBJ databases">
        <authorList>
            <person name="Weinstock G."/>
            <person name="Sodergren E."/>
            <person name="Clifton S."/>
            <person name="Fulton L."/>
            <person name="Fulton B."/>
            <person name="Courtney L."/>
            <person name="Fronick C."/>
            <person name="Harrison M."/>
            <person name="Strong C."/>
            <person name="Farmer C."/>
            <person name="Delahaunty K."/>
            <person name="Markovic C."/>
            <person name="Hall O."/>
            <person name="Minx P."/>
            <person name="Tomlinson C."/>
            <person name="Mitreva M."/>
            <person name="Nelson J."/>
            <person name="Hou S."/>
            <person name="Wollam A."/>
            <person name="Pepin K.H."/>
            <person name="Johnson M."/>
            <person name="Bhonagiri V."/>
            <person name="Nash W.E."/>
            <person name="Warren W."/>
            <person name="Chinwalla A."/>
            <person name="Mardis E.R."/>
            <person name="Wilson R.K."/>
        </authorList>
    </citation>
    <scope>NUCLEOTIDE SEQUENCE [LARGE SCALE GENOMIC DNA]</scope>
    <source>
        <strain evidence="1">DSM 14469</strain>
    </source>
</reference>
<evidence type="ECO:0000313" key="1">
    <source>
        <dbReference type="EMBL" id="EET61086.1"/>
    </source>
</evidence>
<keyword evidence="2" id="KW-1185">Reference proteome</keyword>
<sequence length="39" mass="4814">MYTFITFSESAETKREKLPEIMHIFLLRENYYTNLDRVL</sequence>
<comment type="caution">
    <text evidence="1">The sequence shown here is derived from an EMBL/GenBank/DDBJ whole genome shotgun (WGS) entry which is preliminary data.</text>
</comment>
<evidence type="ECO:0000313" key="2">
    <source>
        <dbReference type="Proteomes" id="UP000005561"/>
    </source>
</evidence>
<gene>
    <name evidence="1" type="ORF">BRYFOR_06730</name>
</gene>
<proteinExistence type="predicted"/>